<dbReference type="AlphaFoldDB" id="A0A7U7G9A9"/>
<protein>
    <recommendedName>
        <fullName evidence="1">VWFA domain-containing protein</fullName>
    </recommendedName>
</protein>
<dbReference type="SUPFAM" id="SSF53300">
    <property type="entry name" value="vWA-like"/>
    <property type="match status" value="1"/>
</dbReference>
<dbReference type="RefSeq" id="WP_034431101.1">
    <property type="nucleotide sequence ID" value="NZ_CBTK010000047.1"/>
</dbReference>
<evidence type="ECO:0000313" key="3">
    <source>
        <dbReference type="Proteomes" id="UP000019184"/>
    </source>
</evidence>
<dbReference type="Proteomes" id="UP000019184">
    <property type="component" value="Unassembled WGS sequence"/>
</dbReference>
<organism evidence="2 3">
    <name type="scientific">Candidatus Contendobacter odensis Run_B_J11</name>
    <dbReference type="NCBI Taxonomy" id="1400861"/>
    <lineage>
        <taxon>Bacteria</taxon>
        <taxon>Pseudomonadati</taxon>
        <taxon>Pseudomonadota</taxon>
        <taxon>Gammaproteobacteria</taxon>
        <taxon>Candidatus Competibacteraceae</taxon>
        <taxon>Candidatus Contendibacter</taxon>
    </lineage>
</organism>
<dbReference type="PIRSF" id="PIRSF020634">
    <property type="entry name" value="TerY_vWA"/>
    <property type="match status" value="1"/>
</dbReference>
<dbReference type="Gene3D" id="3.40.50.410">
    <property type="entry name" value="von Willebrand factor, type A domain"/>
    <property type="match status" value="1"/>
</dbReference>
<dbReference type="OrthoDB" id="9806395at2"/>
<accession>A0A7U7G9A9</accession>
<sequence length="231" mass="25611">MNELELPQQTPFSADFSGAEFADNPEPRCPCILLLDNSWSMNGPPISELNQGLATFKEELLADSLAAKRVEIAIVSFGPVEVVNEFQTAEQFTPPHLIARKDTPMGLAILQGLELLNQRKALYREHGIPFFRPWVFLITDGSPTDDWQTAAAEVLKGEESRAFAFFAVGVEGANLDILQRISTRQPLRLKGLRFREMFQWLSNSMRSVSRSVPGTEVPLSNPAAPNGWAAV</sequence>
<feature type="domain" description="VWFA" evidence="1">
    <location>
        <begin position="28"/>
        <end position="202"/>
    </location>
</feature>
<dbReference type="InterPro" id="IPR002035">
    <property type="entry name" value="VWF_A"/>
</dbReference>
<dbReference type="InterPro" id="IPR011392">
    <property type="entry name" value="Tellurite-R_TerY"/>
</dbReference>
<evidence type="ECO:0000313" key="2">
    <source>
        <dbReference type="EMBL" id="CDH44004.1"/>
    </source>
</evidence>
<evidence type="ECO:0000259" key="1">
    <source>
        <dbReference type="SMART" id="SM00327"/>
    </source>
</evidence>
<proteinExistence type="predicted"/>
<dbReference type="Pfam" id="PF00092">
    <property type="entry name" value="VWA"/>
    <property type="match status" value="1"/>
</dbReference>
<dbReference type="EMBL" id="CBTK010000047">
    <property type="protein sequence ID" value="CDH44004.1"/>
    <property type="molecule type" value="Genomic_DNA"/>
</dbReference>
<dbReference type="SMART" id="SM00327">
    <property type="entry name" value="VWA"/>
    <property type="match status" value="1"/>
</dbReference>
<reference evidence="2 3" key="1">
    <citation type="journal article" date="2014" name="ISME J.">
        <title>Candidatus Competibacter-lineage genomes retrieved from metagenomes reveal functional metabolic diversity.</title>
        <authorList>
            <person name="McIlroy S.J."/>
            <person name="Albertsen M."/>
            <person name="Andresen E.K."/>
            <person name="Saunders A.M."/>
            <person name="Kristiansen R."/>
            <person name="Stokholm-Bjerregaard M."/>
            <person name="Nielsen K.L."/>
            <person name="Nielsen P.H."/>
        </authorList>
    </citation>
    <scope>NUCLEOTIDE SEQUENCE [LARGE SCALE GENOMIC DNA]</scope>
    <source>
        <strain evidence="2 3">Run_B_J11</strain>
    </source>
</reference>
<comment type="caution">
    <text evidence="2">The sequence shown here is derived from an EMBL/GenBank/DDBJ whole genome shotgun (WGS) entry which is preliminary data.</text>
</comment>
<keyword evidence="3" id="KW-1185">Reference proteome</keyword>
<dbReference type="InterPro" id="IPR036465">
    <property type="entry name" value="vWFA_dom_sf"/>
</dbReference>
<gene>
    <name evidence="2" type="primary">yegL</name>
    <name evidence="2" type="ORF">BN874_1400063</name>
</gene>
<name>A0A7U7G9A9_9GAMM</name>